<feature type="region of interest" description="Disordered" evidence="12">
    <location>
        <begin position="28"/>
        <end position="64"/>
    </location>
</feature>
<dbReference type="PANTHER" id="PTHR21020">
    <property type="entry name" value="ZINC FINGER PROTEIN 800"/>
    <property type="match status" value="1"/>
</dbReference>
<dbReference type="AlphaFoldDB" id="A0A8C9RSH4"/>
<keyword evidence="4" id="KW-0677">Repeat</keyword>
<reference evidence="14 15" key="1">
    <citation type="submission" date="2019-04" db="EMBL/GenBank/DDBJ databases">
        <authorList>
            <consortium name="Wellcome Sanger Institute Data Sharing"/>
        </authorList>
    </citation>
    <scope>NUCLEOTIDE SEQUENCE [LARGE SCALE GENOMIC DNA]</scope>
</reference>
<proteinExistence type="inferred from homology"/>
<evidence type="ECO:0000256" key="12">
    <source>
        <dbReference type="SAM" id="MobiDB-lite"/>
    </source>
</evidence>
<dbReference type="OrthoDB" id="10066279at2759"/>
<dbReference type="Ensembl" id="ENSSFOT00015017882.2">
    <property type="protein sequence ID" value="ENSSFOP00015017682.2"/>
    <property type="gene ID" value="ENSSFOG00015011351.2"/>
</dbReference>
<dbReference type="InterPro" id="IPR013087">
    <property type="entry name" value="Znf_C2H2_type"/>
</dbReference>
<keyword evidence="3" id="KW-0479">Metal-binding</keyword>
<dbReference type="Gene3D" id="3.30.160.60">
    <property type="entry name" value="Classic Zinc Finger"/>
    <property type="match status" value="3"/>
</dbReference>
<dbReference type="GO" id="GO:0005634">
    <property type="term" value="C:nucleus"/>
    <property type="evidence" value="ECO:0007669"/>
    <property type="project" value="UniProtKB-SubCell"/>
</dbReference>
<evidence type="ECO:0000256" key="11">
    <source>
        <dbReference type="PROSITE-ProRule" id="PRU00042"/>
    </source>
</evidence>
<evidence type="ECO:0000256" key="1">
    <source>
        <dbReference type="ARBA" id="ARBA00004123"/>
    </source>
</evidence>
<dbReference type="SUPFAM" id="SSF57667">
    <property type="entry name" value="beta-beta-alpha zinc fingers"/>
    <property type="match status" value="3"/>
</dbReference>
<evidence type="ECO:0000256" key="7">
    <source>
        <dbReference type="ARBA" id="ARBA00023015"/>
    </source>
</evidence>
<feature type="compositionally biased region" description="Basic and acidic residues" evidence="12">
    <location>
        <begin position="272"/>
        <end position="295"/>
    </location>
</feature>
<evidence type="ECO:0000256" key="3">
    <source>
        <dbReference type="ARBA" id="ARBA00022723"/>
    </source>
</evidence>
<comment type="similarity">
    <text evidence="2">Belongs to the krueppel C2H2-type zinc-finger protein family.</text>
</comment>
<reference evidence="14" key="2">
    <citation type="submission" date="2025-08" db="UniProtKB">
        <authorList>
            <consortium name="Ensembl"/>
        </authorList>
    </citation>
    <scope>IDENTIFICATION</scope>
</reference>
<keyword evidence="8" id="KW-0238">DNA-binding</keyword>
<feature type="domain" description="C2H2-type" evidence="13">
    <location>
        <begin position="379"/>
        <end position="407"/>
    </location>
</feature>
<feature type="compositionally biased region" description="Polar residues" evidence="12">
    <location>
        <begin position="645"/>
        <end position="663"/>
    </location>
</feature>
<feature type="region of interest" description="Disordered" evidence="12">
    <location>
        <begin position="629"/>
        <end position="669"/>
    </location>
</feature>
<feature type="compositionally biased region" description="Acidic residues" evidence="12">
    <location>
        <begin position="224"/>
        <end position="233"/>
    </location>
</feature>
<protein>
    <submittedName>
        <fullName evidence="14">Zinc finger protein 800</fullName>
    </submittedName>
</protein>
<evidence type="ECO:0000313" key="14">
    <source>
        <dbReference type="Ensembl" id="ENSSFOP00015017682.2"/>
    </source>
</evidence>
<evidence type="ECO:0000256" key="6">
    <source>
        <dbReference type="ARBA" id="ARBA00022833"/>
    </source>
</evidence>
<dbReference type="PROSITE" id="PS00028">
    <property type="entry name" value="ZINC_FINGER_C2H2_1"/>
    <property type="match status" value="5"/>
</dbReference>
<dbReference type="PANTHER" id="PTHR21020:SF0">
    <property type="entry name" value="ZINC FINGER PROTEIN 800"/>
    <property type="match status" value="1"/>
</dbReference>
<feature type="region of interest" description="Disordered" evidence="12">
    <location>
        <begin position="699"/>
        <end position="728"/>
    </location>
</feature>
<feature type="compositionally biased region" description="Basic and acidic residues" evidence="12">
    <location>
        <begin position="38"/>
        <end position="50"/>
    </location>
</feature>
<evidence type="ECO:0000256" key="8">
    <source>
        <dbReference type="ARBA" id="ARBA00023125"/>
    </source>
</evidence>
<evidence type="ECO:0000256" key="2">
    <source>
        <dbReference type="ARBA" id="ARBA00006991"/>
    </source>
</evidence>
<dbReference type="Pfam" id="PF16622">
    <property type="entry name" value="zf-C2H2_11"/>
    <property type="match status" value="1"/>
</dbReference>
<dbReference type="Proteomes" id="UP000694397">
    <property type="component" value="Chromosome 2"/>
</dbReference>
<dbReference type="FunFam" id="3.30.160.60:FF:000446">
    <property type="entry name" value="Zinc finger protein"/>
    <property type="match status" value="1"/>
</dbReference>
<reference evidence="14" key="3">
    <citation type="submission" date="2025-09" db="UniProtKB">
        <authorList>
            <consortium name="Ensembl"/>
        </authorList>
    </citation>
    <scope>IDENTIFICATION</scope>
</reference>
<dbReference type="PROSITE" id="PS50157">
    <property type="entry name" value="ZINC_FINGER_C2H2_2"/>
    <property type="match status" value="4"/>
</dbReference>
<dbReference type="Pfam" id="PF13909">
    <property type="entry name" value="zf-H2C2_5"/>
    <property type="match status" value="1"/>
</dbReference>
<evidence type="ECO:0000259" key="13">
    <source>
        <dbReference type="PROSITE" id="PS50157"/>
    </source>
</evidence>
<organism evidence="14 15">
    <name type="scientific">Scleropages formosus</name>
    <name type="common">Asian bonytongue</name>
    <name type="synonym">Osteoglossum formosum</name>
    <dbReference type="NCBI Taxonomy" id="113540"/>
    <lineage>
        <taxon>Eukaryota</taxon>
        <taxon>Metazoa</taxon>
        <taxon>Chordata</taxon>
        <taxon>Craniata</taxon>
        <taxon>Vertebrata</taxon>
        <taxon>Euteleostomi</taxon>
        <taxon>Actinopterygii</taxon>
        <taxon>Neopterygii</taxon>
        <taxon>Teleostei</taxon>
        <taxon>Osteoglossocephala</taxon>
        <taxon>Osteoglossomorpha</taxon>
        <taxon>Osteoglossiformes</taxon>
        <taxon>Osteoglossidae</taxon>
        <taxon>Scleropages</taxon>
    </lineage>
</organism>
<keyword evidence="6" id="KW-0862">Zinc</keyword>
<feature type="domain" description="C2H2-type" evidence="13">
    <location>
        <begin position="319"/>
        <end position="347"/>
    </location>
</feature>
<dbReference type="GO" id="GO:0003677">
    <property type="term" value="F:DNA binding"/>
    <property type="evidence" value="ECO:0007669"/>
    <property type="project" value="UniProtKB-KW"/>
</dbReference>
<evidence type="ECO:0000256" key="10">
    <source>
        <dbReference type="ARBA" id="ARBA00023242"/>
    </source>
</evidence>
<evidence type="ECO:0000256" key="4">
    <source>
        <dbReference type="ARBA" id="ARBA00022737"/>
    </source>
</evidence>
<feature type="domain" description="C2H2-type" evidence="13">
    <location>
        <begin position="680"/>
        <end position="702"/>
    </location>
</feature>
<dbReference type="SMART" id="SM00355">
    <property type="entry name" value="ZnF_C2H2"/>
    <property type="match status" value="7"/>
</dbReference>
<comment type="subcellular location">
    <subcellularLocation>
        <location evidence="1">Nucleus</location>
    </subcellularLocation>
</comment>
<dbReference type="GeneTree" id="ENSGT00390000008140"/>
<dbReference type="Pfam" id="PF00096">
    <property type="entry name" value="zf-C2H2"/>
    <property type="match status" value="3"/>
</dbReference>
<feature type="domain" description="C2H2-type" evidence="13">
    <location>
        <begin position="539"/>
        <end position="566"/>
    </location>
</feature>
<dbReference type="GO" id="GO:0008270">
    <property type="term" value="F:zinc ion binding"/>
    <property type="evidence" value="ECO:0007669"/>
    <property type="project" value="UniProtKB-KW"/>
</dbReference>
<keyword evidence="15" id="KW-1185">Reference proteome</keyword>
<accession>A0A8C9RSH4</accession>
<keyword evidence="10" id="KW-0539">Nucleus</keyword>
<evidence type="ECO:0000313" key="15">
    <source>
        <dbReference type="Proteomes" id="UP000694397"/>
    </source>
</evidence>
<sequence>MERPHSALRKSSHFVRKQVEELDTEAQRISTRDQCCQTEEHRHDNCRQEADAPPGSDRTPTPPAFAIEPGDPAVLQRPLQTSKSGIQQIIECFRSGTAQLKHILLKEVDTIFECKLCRSMFRSLPNLIAHKEFYCFPTRLRVHGQSGCFLPFLVPPLCGWRRSVVDQCGSPFLAEPPPEDSQSQALKDLLAAIYPRKDGPEYVVRLEPIESNQNAVFQFLTTEEEQLPQEEPEAVPPSEPDVTDEDPAESLEAARPAEPAVQQDPPQEQQEDSAHEEPEAVPPKEREEQEVKREQEEEEQKEEEEEEEGAKSWMDDVTISCCLCGKDFNSRRGVRRHCRKMHKAKLEELRKFTDTRTVPISLLSMVKDRSSCPPPVPGRSCPVCQKTFATKANVRRHFDEVHRGLRRDYITPDIATKPGQPLSLEPPGAARLRKQKTKMEYNLSACTCLLCKRKYSSQMMLKRHLHIVHKIDTVENGTAAKRSTTSCAKAKGETWGSAKSEGKGVPAAAFPPSEEELKSMSKARLRKLKLSMGFDFKQLYCKLCKRQFTTRQNLTKHMDLHMDGSEIYIKFYRCPLCSYESRRKRDVLRHMSVVHKKSSRYLDKILPSLESRAVKKPVELVLNNPFRKGLQKDVDGQQDPPAGPSSAQQSDPTGGPITRQQDAPETGGSVLKVSNNFVLHTCDVCGRAFGKKVYLESHRRTHKTTGTLKPPEESRKKGRSTRSKLFLW</sequence>
<feature type="region of interest" description="Disordered" evidence="12">
    <location>
        <begin position="224"/>
        <end position="312"/>
    </location>
</feature>
<evidence type="ECO:0000256" key="9">
    <source>
        <dbReference type="ARBA" id="ARBA00023163"/>
    </source>
</evidence>
<feature type="compositionally biased region" description="Polar residues" evidence="12">
    <location>
        <begin position="28"/>
        <end position="37"/>
    </location>
</feature>
<dbReference type="InterPro" id="IPR036236">
    <property type="entry name" value="Znf_C2H2_sf"/>
</dbReference>
<feature type="compositionally biased region" description="Acidic residues" evidence="12">
    <location>
        <begin position="296"/>
        <end position="308"/>
    </location>
</feature>
<keyword evidence="5 11" id="KW-0863">Zinc-finger</keyword>
<dbReference type="InterPro" id="IPR041697">
    <property type="entry name" value="Znf-C2H2_11"/>
</dbReference>
<keyword evidence="7" id="KW-0805">Transcription regulation</keyword>
<keyword evidence="9" id="KW-0804">Transcription</keyword>
<name>A0A8C9RSH4_SCLFO</name>
<evidence type="ECO:0000256" key="5">
    <source>
        <dbReference type="ARBA" id="ARBA00022771"/>
    </source>
</evidence>
<dbReference type="InterPro" id="IPR039149">
    <property type="entry name" value="ZNF800"/>
</dbReference>
<gene>
    <name evidence="14" type="primary">ZNF800</name>
</gene>